<evidence type="ECO:0000256" key="2">
    <source>
        <dbReference type="ARBA" id="ARBA00022840"/>
    </source>
</evidence>
<dbReference type="SMART" id="SM00382">
    <property type="entry name" value="AAA"/>
    <property type="match status" value="1"/>
</dbReference>
<feature type="domain" description="ABC transporter" evidence="3">
    <location>
        <begin position="12"/>
        <end position="237"/>
    </location>
</feature>
<dbReference type="Proteomes" id="UP000198853">
    <property type="component" value="Unassembled WGS sequence"/>
</dbReference>
<proteinExistence type="predicted"/>
<keyword evidence="2 4" id="KW-0067">ATP-binding</keyword>
<organism evidence="4 5">
    <name type="scientific">Natribacillus halophilus</name>
    <dbReference type="NCBI Taxonomy" id="549003"/>
    <lineage>
        <taxon>Bacteria</taxon>
        <taxon>Bacillati</taxon>
        <taxon>Bacillota</taxon>
        <taxon>Bacilli</taxon>
        <taxon>Bacillales</taxon>
        <taxon>Bacillaceae</taxon>
        <taxon>Natribacillus</taxon>
    </lineage>
</organism>
<accession>A0A1G8KZM3</accession>
<dbReference type="PROSITE" id="PS50893">
    <property type="entry name" value="ABC_TRANSPORTER_2"/>
    <property type="match status" value="1"/>
</dbReference>
<evidence type="ECO:0000313" key="5">
    <source>
        <dbReference type="Proteomes" id="UP000198853"/>
    </source>
</evidence>
<dbReference type="PANTHER" id="PTHR43158:SF10">
    <property type="entry name" value="ABC TRANSPORTER ATP-BINDING PROTEIN YTRB"/>
    <property type="match status" value="1"/>
</dbReference>
<dbReference type="InterPro" id="IPR003439">
    <property type="entry name" value="ABC_transporter-like_ATP-bd"/>
</dbReference>
<dbReference type="CDD" id="cd03230">
    <property type="entry name" value="ABC_DR_subfamily_A"/>
    <property type="match status" value="1"/>
</dbReference>
<dbReference type="GO" id="GO:0016887">
    <property type="term" value="F:ATP hydrolysis activity"/>
    <property type="evidence" value="ECO:0007669"/>
    <property type="project" value="InterPro"/>
</dbReference>
<gene>
    <name evidence="4" type="ORF">SAMN04488123_102402</name>
</gene>
<keyword evidence="1" id="KW-0547">Nucleotide-binding</keyword>
<dbReference type="EMBL" id="FNEN01000002">
    <property type="protein sequence ID" value="SDI48874.1"/>
    <property type="molecule type" value="Genomic_DNA"/>
</dbReference>
<keyword evidence="5" id="KW-1185">Reference proteome</keyword>
<sequence>MLLQSAWGKVMIQVQNVSKTIGQQQVLTDVTFTVGKGTITGIVGRNGAGKTTLLRTMVTIVDPDQGTISVNGKDVLAHPETKGPIMYVEDSVEALKNYSVSGIVSLYADIYPKFDHAYFQELMDRFQMTRAKKVKQYSKGRKALFSLILAFATKPQYVLLDEPTDGLDVIAKKELMRFMLYEVAKEEISIIIATHRLDELESLADQLLVIKEGEIAETFLLDDLRDTYKKWQVVYREKMPDSLWDQLYILQQSGRAYTCLAVGNLQELETELQKTDPLLYEELPLTLEDLFVAKLGGEEIAE</sequence>
<dbReference type="SUPFAM" id="SSF52540">
    <property type="entry name" value="P-loop containing nucleoside triphosphate hydrolases"/>
    <property type="match status" value="1"/>
</dbReference>
<reference evidence="4 5" key="1">
    <citation type="submission" date="2016-10" db="EMBL/GenBank/DDBJ databases">
        <authorList>
            <person name="de Groot N.N."/>
        </authorList>
    </citation>
    <scope>NUCLEOTIDE SEQUENCE [LARGE SCALE GENOMIC DNA]</scope>
    <source>
        <strain evidence="4 5">DSM 21771</strain>
    </source>
</reference>
<protein>
    <submittedName>
        <fullName evidence="4">ABC-2 type transport system ATP-binding protein</fullName>
    </submittedName>
</protein>
<dbReference type="Gene3D" id="3.40.50.300">
    <property type="entry name" value="P-loop containing nucleotide triphosphate hydrolases"/>
    <property type="match status" value="1"/>
</dbReference>
<dbReference type="GO" id="GO:0005524">
    <property type="term" value="F:ATP binding"/>
    <property type="evidence" value="ECO:0007669"/>
    <property type="project" value="UniProtKB-KW"/>
</dbReference>
<evidence type="ECO:0000313" key="4">
    <source>
        <dbReference type="EMBL" id="SDI48874.1"/>
    </source>
</evidence>
<dbReference type="InterPro" id="IPR027417">
    <property type="entry name" value="P-loop_NTPase"/>
</dbReference>
<name>A0A1G8KZM3_9BACI</name>
<dbReference type="InterPro" id="IPR003593">
    <property type="entry name" value="AAA+_ATPase"/>
</dbReference>
<evidence type="ECO:0000256" key="1">
    <source>
        <dbReference type="ARBA" id="ARBA00022741"/>
    </source>
</evidence>
<dbReference type="PANTHER" id="PTHR43158">
    <property type="entry name" value="SKFA PEPTIDE EXPORT ATP-BINDING PROTEIN SKFE"/>
    <property type="match status" value="1"/>
</dbReference>
<dbReference type="Pfam" id="PF00005">
    <property type="entry name" value="ABC_tran"/>
    <property type="match status" value="1"/>
</dbReference>
<dbReference type="AlphaFoldDB" id="A0A1G8KZM3"/>
<evidence type="ECO:0000259" key="3">
    <source>
        <dbReference type="PROSITE" id="PS50893"/>
    </source>
</evidence>